<dbReference type="GeneID" id="98656910"/>
<protein>
    <submittedName>
        <fullName evidence="2">Uncharacterized protein</fullName>
    </submittedName>
</protein>
<accession>A0A6N6NV69</accession>
<keyword evidence="1" id="KW-0812">Transmembrane</keyword>
<keyword evidence="3" id="KW-1185">Reference proteome</keyword>
<proteinExistence type="predicted"/>
<dbReference type="OrthoDB" id="3177811at2"/>
<keyword evidence="1" id="KW-1133">Transmembrane helix</keyword>
<evidence type="ECO:0000313" key="2">
    <source>
        <dbReference type="EMBL" id="KAB1642927.1"/>
    </source>
</evidence>
<dbReference type="RefSeq" id="WP_158048513.1">
    <property type="nucleotide sequence ID" value="NZ_WAJR01000001.1"/>
</dbReference>
<feature type="transmembrane region" description="Helical" evidence="1">
    <location>
        <begin position="34"/>
        <end position="61"/>
    </location>
</feature>
<comment type="caution">
    <text evidence="2">The sequence shown here is derived from an EMBL/GenBank/DDBJ whole genome shotgun (WGS) entry which is preliminary data.</text>
</comment>
<dbReference type="EMBL" id="WAJR01000001">
    <property type="protein sequence ID" value="KAB1642927.1"/>
    <property type="molecule type" value="Genomic_DNA"/>
</dbReference>
<dbReference type="Proteomes" id="UP000468668">
    <property type="component" value="Unassembled WGS sequence"/>
</dbReference>
<sequence>MSRRDKESYNWLDDPFDEKKAAAERERMNAKGAFPVAGCLIAGVVALILIVALFVMGALALGTLARV</sequence>
<evidence type="ECO:0000313" key="3">
    <source>
        <dbReference type="Proteomes" id="UP000468668"/>
    </source>
</evidence>
<organism evidence="2 3">
    <name type="scientific">Ellagibacter isourolithinifaciens</name>
    <dbReference type="NCBI Taxonomy" id="2137581"/>
    <lineage>
        <taxon>Bacteria</taxon>
        <taxon>Bacillati</taxon>
        <taxon>Actinomycetota</taxon>
        <taxon>Coriobacteriia</taxon>
        <taxon>Eggerthellales</taxon>
        <taxon>Eggerthellaceae</taxon>
        <taxon>Ellagibacter</taxon>
    </lineage>
</organism>
<reference evidence="2 3" key="1">
    <citation type="submission" date="2019-09" db="EMBL/GenBank/DDBJ databases">
        <title>Whole genome shotgun sequencing (WGS) of Ellagibacter isourolithinifaciens DSM 104140(T) and Adlercreutzia muris DSM 29508(T).</title>
        <authorList>
            <person name="Stoll D.A."/>
            <person name="Danylec N."/>
            <person name="Huch M."/>
        </authorList>
    </citation>
    <scope>NUCLEOTIDE SEQUENCE [LARGE SCALE GENOMIC DNA]</scope>
    <source>
        <strain evidence="2 3">DSM 104140</strain>
    </source>
</reference>
<dbReference type="AlphaFoldDB" id="A0A6N6NV69"/>
<name>A0A6N6NV69_9ACTN</name>
<evidence type="ECO:0000256" key="1">
    <source>
        <dbReference type="SAM" id="Phobius"/>
    </source>
</evidence>
<keyword evidence="1" id="KW-0472">Membrane</keyword>
<gene>
    <name evidence="2" type="ORF">F8C90_00650</name>
</gene>